<sequence length="130" mass="14798">MLLDNDKFLTKMAKAFEDSKASNTVYLTMKRRKSLYHAYSTKKTRAAEEATERATGDTVMDADEKDKEYSTLIRLSSGTKTKLSTHVQPHDLDRFMVQYTNIIKINMDALKKKERKKAAKTATKAKKATA</sequence>
<dbReference type="Proteomes" id="UP000738325">
    <property type="component" value="Unassembled WGS sequence"/>
</dbReference>
<evidence type="ECO:0000256" key="3">
    <source>
        <dbReference type="ARBA" id="ARBA00022490"/>
    </source>
</evidence>
<protein>
    <recommendedName>
        <fullName evidence="7">Signal recognition particle subunit SRP14</fullName>
    </recommendedName>
    <alternativeName>
        <fullName evidence="7">Signal recognition particle 14 kDa protein</fullName>
    </alternativeName>
</protein>
<evidence type="ECO:0000313" key="9">
    <source>
        <dbReference type="Proteomes" id="UP000738325"/>
    </source>
</evidence>
<keyword evidence="4 7" id="KW-0694">RNA-binding</keyword>
<comment type="subcellular location">
    <subcellularLocation>
        <location evidence="1 7">Cytoplasm</location>
    </subcellularLocation>
</comment>
<reference evidence="8" key="1">
    <citation type="journal article" date="2020" name="Fungal Divers.">
        <title>Resolving the Mortierellaceae phylogeny through synthesis of multi-gene phylogenetics and phylogenomics.</title>
        <authorList>
            <person name="Vandepol N."/>
            <person name="Liber J."/>
            <person name="Desiro A."/>
            <person name="Na H."/>
            <person name="Kennedy M."/>
            <person name="Barry K."/>
            <person name="Grigoriev I.V."/>
            <person name="Miller A.N."/>
            <person name="O'Donnell K."/>
            <person name="Stajich J.E."/>
            <person name="Bonito G."/>
        </authorList>
    </citation>
    <scope>NUCLEOTIDE SEQUENCE</scope>
    <source>
        <strain evidence="8">REB-010B</strain>
    </source>
</reference>
<keyword evidence="9" id="KW-1185">Reference proteome</keyword>
<dbReference type="GO" id="GO:0030942">
    <property type="term" value="F:endoplasmic reticulum signal peptide binding"/>
    <property type="evidence" value="ECO:0007669"/>
    <property type="project" value="UniProtKB-UniRule"/>
</dbReference>
<dbReference type="EMBL" id="JAAAIP010000396">
    <property type="protein sequence ID" value="KAG0317940.1"/>
    <property type="molecule type" value="Genomic_DNA"/>
</dbReference>
<evidence type="ECO:0000256" key="6">
    <source>
        <dbReference type="ARBA" id="ARBA00023274"/>
    </source>
</evidence>
<dbReference type="Gene3D" id="3.30.720.10">
    <property type="entry name" value="Signal recognition particle alu RNA binding heterodimer, srp9/1"/>
    <property type="match status" value="1"/>
</dbReference>
<dbReference type="AlphaFoldDB" id="A0A9P6RDD1"/>
<organism evidence="8 9">
    <name type="scientific">Dissophora globulifera</name>
    <dbReference type="NCBI Taxonomy" id="979702"/>
    <lineage>
        <taxon>Eukaryota</taxon>
        <taxon>Fungi</taxon>
        <taxon>Fungi incertae sedis</taxon>
        <taxon>Mucoromycota</taxon>
        <taxon>Mortierellomycotina</taxon>
        <taxon>Mortierellomycetes</taxon>
        <taxon>Mortierellales</taxon>
        <taxon>Mortierellaceae</taxon>
        <taxon>Dissophora</taxon>
    </lineage>
</organism>
<dbReference type="SUPFAM" id="SSF54762">
    <property type="entry name" value="Signal recognition particle alu RNA binding heterodimer, SRP9/14"/>
    <property type="match status" value="1"/>
</dbReference>
<accession>A0A9P6RDD1</accession>
<comment type="similarity">
    <text evidence="2 7">Belongs to the SRP14 family.</text>
</comment>
<dbReference type="InterPro" id="IPR009018">
    <property type="entry name" value="Signal_recog_particle_SRP9/14"/>
</dbReference>
<comment type="caution">
    <text evidence="8">The sequence shown here is derived from an EMBL/GenBank/DDBJ whole genome shotgun (WGS) entry which is preliminary data.</text>
</comment>
<keyword evidence="3 7" id="KW-0963">Cytoplasm</keyword>
<evidence type="ECO:0000256" key="4">
    <source>
        <dbReference type="ARBA" id="ARBA00022884"/>
    </source>
</evidence>
<dbReference type="PANTHER" id="PTHR12013">
    <property type="entry name" value="SIGNAL RECOGNITION PARTICLE 14 KD PROTEIN"/>
    <property type="match status" value="1"/>
</dbReference>
<keyword evidence="6 7" id="KW-0687">Ribonucleoprotein</keyword>
<comment type="function">
    <text evidence="7">Component of the signal recognition particle (SRP) complex, a ribonucleoprotein complex that mediates the cotranslational targeting of secretory and membrane proteins to the endoplasmic reticulum (ER).</text>
</comment>
<dbReference type="GO" id="GO:0005786">
    <property type="term" value="C:signal recognition particle, endoplasmic reticulum targeting"/>
    <property type="evidence" value="ECO:0007669"/>
    <property type="project" value="UniProtKB-UniRule"/>
</dbReference>
<dbReference type="GO" id="GO:0008312">
    <property type="term" value="F:7S RNA binding"/>
    <property type="evidence" value="ECO:0007669"/>
    <property type="project" value="UniProtKB-UniRule"/>
</dbReference>
<evidence type="ECO:0000256" key="5">
    <source>
        <dbReference type="ARBA" id="ARBA00023135"/>
    </source>
</evidence>
<gene>
    <name evidence="8" type="primary">SRP14</name>
    <name evidence="8" type="ORF">BGZ99_005947</name>
</gene>
<dbReference type="GO" id="GO:0006614">
    <property type="term" value="P:SRP-dependent cotranslational protein targeting to membrane"/>
    <property type="evidence" value="ECO:0007669"/>
    <property type="project" value="UniProtKB-UniRule"/>
</dbReference>
<name>A0A9P6RDD1_9FUNG</name>
<evidence type="ECO:0000256" key="1">
    <source>
        <dbReference type="ARBA" id="ARBA00004496"/>
    </source>
</evidence>
<dbReference type="OrthoDB" id="19209at2759"/>
<keyword evidence="5 7" id="KW-0733">Signal recognition particle</keyword>
<evidence type="ECO:0000256" key="7">
    <source>
        <dbReference type="RuleBase" id="RU368100"/>
    </source>
</evidence>
<dbReference type="InterPro" id="IPR003210">
    <property type="entry name" value="Signal_recog_particle_SRP14"/>
</dbReference>
<proteinExistence type="inferred from homology"/>
<dbReference type="Pfam" id="PF02290">
    <property type="entry name" value="SRP14"/>
    <property type="match status" value="1"/>
</dbReference>
<evidence type="ECO:0000256" key="2">
    <source>
        <dbReference type="ARBA" id="ARBA00010349"/>
    </source>
</evidence>
<evidence type="ECO:0000313" key="8">
    <source>
        <dbReference type="EMBL" id="KAG0317940.1"/>
    </source>
</evidence>
<comment type="subunit">
    <text evidence="7">Component of a fungal signal recognition particle (SRP) complex that consists of a 7SL RNA molecule (scR1) and at least six protein subunits: SRP72, SRP68, SRP54, SEC65, SRP21 and SRP14.</text>
</comment>